<name>A0A0F9MBG3_9ZZZZ</name>
<organism evidence="2">
    <name type="scientific">marine sediment metagenome</name>
    <dbReference type="NCBI Taxonomy" id="412755"/>
    <lineage>
        <taxon>unclassified sequences</taxon>
        <taxon>metagenomes</taxon>
        <taxon>ecological metagenomes</taxon>
    </lineage>
</organism>
<sequence length="71" mass="8185">MTIEWTDVDSSNLAAIGYDEEDNSLFVRFNSGQEYVYYDVPVDIFEAFKDAESKGKYLNEHIKGAYGYAKR</sequence>
<reference evidence="2" key="1">
    <citation type="journal article" date="2015" name="Nature">
        <title>Complex archaea that bridge the gap between prokaryotes and eukaryotes.</title>
        <authorList>
            <person name="Spang A."/>
            <person name="Saw J.H."/>
            <person name="Jorgensen S.L."/>
            <person name="Zaremba-Niedzwiedzka K."/>
            <person name="Martijn J."/>
            <person name="Lind A.E."/>
            <person name="van Eijk R."/>
            <person name="Schleper C."/>
            <person name="Guy L."/>
            <person name="Ettema T.J."/>
        </authorList>
    </citation>
    <scope>NUCLEOTIDE SEQUENCE</scope>
</reference>
<comment type="caution">
    <text evidence="2">The sequence shown here is derived from an EMBL/GenBank/DDBJ whole genome shotgun (WGS) entry which is preliminary data.</text>
</comment>
<feature type="domain" description="KTSC" evidence="1">
    <location>
        <begin position="9"/>
        <end position="66"/>
    </location>
</feature>
<dbReference type="EMBL" id="LAZR01005074">
    <property type="protein sequence ID" value="KKN03094.1"/>
    <property type="molecule type" value="Genomic_DNA"/>
</dbReference>
<dbReference type="Pfam" id="PF13619">
    <property type="entry name" value="KTSC"/>
    <property type="match status" value="1"/>
</dbReference>
<protein>
    <recommendedName>
        <fullName evidence="1">KTSC domain-containing protein</fullName>
    </recommendedName>
</protein>
<gene>
    <name evidence="2" type="ORF">LCGC14_1111210</name>
</gene>
<proteinExistence type="predicted"/>
<dbReference type="AlphaFoldDB" id="A0A0F9MBG3"/>
<evidence type="ECO:0000313" key="2">
    <source>
        <dbReference type="EMBL" id="KKN03094.1"/>
    </source>
</evidence>
<dbReference type="InterPro" id="IPR025309">
    <property type="entry name" value="KTSC_dom"/>
</dbReference>
<evidence type="ECO:0000259" key="1">
    <source>
        <dbReference type="Pfam" id="PF13619"/>
    </source>
</evidence>
<accession>A0A0F9MBG3</accession>